<dbReference type="SUPFAM" id="SSF52151">
    <property type="entry name" value="FabD/lysophospholipase-like"/>
    <property type="match status" value="1"/>
</dbReference>
<dbReference type="PROSITE" id="PS00012">
    <property type="entry name" value="PHOSPHOPANTETHEINE"/>
    <property type="match status" value="1"/>
</dbReference>
<dbReference type="Pfam" id="PF00109">
    <property type="entry name" value="ketoacyl-synt"/>
    <property type="match status" value="1"/>
</dbReference>
<accession>A0ABW1CK58</accession>
<dbReference type="InterPro" id="IPR014031">
    <property type="entry name" value="Ketoacyl_synth_C"/>
</dbReference>
<dbReference type="Gene3D" id="3.30.70.3290">
    <property type="match status" value="1"/>
</dbReference>
<gene>
    <name evidence="11" type="ORF">ACFPZ3_14285</name>
</gene>
<dbReference type="SMART" id="SM00823">
    <property type="entry name" value="PKS_PP"/>
    <property type="match status" value="1"/>
</dbReference>
<dbReference type="SMART" id="SM00822">
    <property type="entry name" value="PKS_KR"/>
    <property type="match status" value="1"/>
</dbReference>
<dbReference type="Gene3D" id="3.40.50.720">
    <property type="entry name" value="NAD(P)-binding Rossmann-like Domain"/>
    <property type="match status" value="3"/>
</dbReference>
<dbReference type="InterPro" id="IPR016035">
    <property type="entry name" value="Acyl_Trfase/lysoPLipase"/>
</dbReference>
<evidence type="ECO:0000256" key="3">
    <source>
        <dbReference type="ARBA" id="ARBA00022679"/>
    </source>
</evidence>
<dbReference type="Pfam" id="PF08659">
    <property type="entry name" value="KR"/>
    <property type="match status" value="1"/>
</dbReference>
<dbReference type="PANTHER" id="PTHR43775">
    <property type="entry name" value="FATTY ACID SYNTHASE"/>
    <property type="match status" value="1"/>
</dbReference>
<organism evidence="11 12">
    <name type="scientific">Nonomuraea insulae</name>
    <dbReference type="NCBI Taxonomy" id="1616787"/>
    <lineage>
        <taxon>Bacteria</taxon>
        <taxon>Bacillati</taxon>
        <taxon>Actinomycetota</taxon>
        <taxon>Actinomycetes</taxon>
        <taxon>Streptosporangiales</taxon>
        <taxon>Streptosporangiaceae</taxon>
        <taxon>Nonomuraea</taxon>
    </lineage>
</organism>
<keyword evidence="4" id="KW-0521">NADP</keyword>
<dbReference type="SMART" id="SM00827">
    <property type="entry name" value="PKS_AT"/>
    <property type="match status" value="1"/>
</dbReference>
<dbReference type="InterPro" id="IPR018201">
    <property type="entry name" value="Ketoacyl_synth_AS"/>
</dbReference>
<evidence type="ECO:0000256" key="7">
    <source>
        <dbReference type="PROSITE-ProRule" id="PRU01363"/>
    </source>
</evidence>
<evidence type="ECO:0000313" key="11">
    <source>
        <dbReference type="EMBL" id="MFC5825025.1"/>
    </source>
</evidence>
<dbReference type="Pfam" id="PF21089">
    <property type="entry name" value="PKS_DH_N"/>
    <property type="match status" value="1"/>
</dbReference>
<dbReference type="PROSITE" id="PS01162">
    <property type="entry name" value="QOR_ZETA_CRYSTAL"/>
    <property type="match status" value="1"/>
</dbReference>
<dbReference type="InterPro" id="IPR006162">
    <property type="entry name" value="Ppantetheine_attach_site"/>
</dbReference>
<dbReference type="InterPro" id="IPR036291">
    <property type="entry name" value="NAD(P)-bd_dom_sf"/>
</dbReference>
<dbReference type="InterPro" id="IPR029063">
    <property type="entry name" value="SAM-dependent_MTases_sf"/>
</dbReference>
<dbReference type="InterPro" id="IPR042104">
    <property type="entry name" value="PKS_dehydratase_sf"/>
</dbReference>
<feature type="active site" description="Proton acceptor; for dehydratase activity" evidence="7">
    <location>
        <position position="914"/>
    </location>
</feature>
<dbReference type="RefSeq" id="WP_379514544.1">
    <property type="nucleotide sequence ID" value="NZ_JBHSPA010000017.1"/>
</dbReference>
<dbReference type="Gene3D" id="3.90.180.10">
    <property type="entry name" value="Medium-chain alcohol dehydrogenases, catalytic domain"/>
    <property type="match status" value="1"/>
</dbReference>
<dbReference type="InterPro" id="IPR014030">
    <property type="entry name" value="Ketoacyl_synth_N"/>
</dbReference>
<feature type="domain" description="PKS/mFAS DH" evidence="10">
    <location>
        <begin position="885"/>
        <end position="1161"/>
    </location>
</feature>
<evidence type="ECO:0000259" key="10">
    <source>
        <dbReference type="PROSITE" id="PS52019"/>
    </source>
</evidence>
<keyword evidence="5" id="KW-0511">Multifunctional enzyme</keyword>
<dbReference type="SUPFAM" id="SSF50129">
    <property type="entry name" value="GroES-like"/>
    <property type="match status" value="1"/>
</dbReference>
<dbReference type="PROSITE" id="PS50075">
    <property type="entry name" value="CARRIER"/>
    <property type="match status" value="1"/>
</dbReference>
<feature type="active site" description="Proton donor; for dehydratase activity" evidence="7">
    <location>
        <position position="1078"/>
    </location>
</feature>
<dbReference type="InterPro" id="IPR036736">
    <property type="entry name" value="ACP-like_sf"/>
</dbReference>
<reference evidence="12" key="1">
    <citation type="journal article" date="2019" name="Int. J. Syst. Evol. Microbiol.">
        <title>The Global Catalogue of Microorganisms (GCM) 10K type strain sequencing project: providing services to taxonomists for standard genome sequencing and annotation.</title>
        <authorList>
            <consortium name="The Broad Institute Genomics Platform"/>
            <consortium name="The Broad Institute Genome Sequencing Center for Infectious Disease"/>
            <person name="Wu L."/>
            <person name="Ma J."/>
        </authorList>
    </citation>
    <scope>NUCLEOTIDE SEQUENCE [LARGE SCALE GENOMIC DNA]</scope>
    <source>
        <strain evidence="12">CCUG 53903</strain>
    </source>
</reference>
<dbReference type="Pfam" id="PF00107">
    <property type="entry name" value="ADH_zinc_N"/>
    <property type="match status" value="1"/>
</dbReference>
<dbReference type="Pfam" id="PF14765">
    <property type="entry name" value="PS-DH"/>
    <property type="match status" value="1"/>
</dbReference>
<dbReference type="SUPFAM" id="SSF51735">
    <property type="entry name" value="NAD(P)-binding Rossmann-fold domains"/>
    <property type="match status" value="3"/>
</dbReference>
<dbReference type="InterPro" id="IPR020806">
    <property type="entry name" value="PKS_PP-bd"/>
</dbReference>
<dbReference type="InterPro" id="IPR014043">
    <property type="entry name" value="Acyl_transferase_dom"/>
</dbReference>
<dbReference type="InterPro" id="IPR013968">
    <property type="entry name" value="PKS_KR"/>
</dbReference>
<dbReference type="Gene3D" id="3.40.50.150">
    <property type="entry name" value="Vaccinia Virus protein VP39"/>
    <property type="match status" value="1"/>
</dbReference>
<dbReference type="InterPro" id="IPR032821">
    <property type="entry name" value="PKS_assoc"/>
</dbReference>
<evidence type="ECO:0000256" key="4">
    <source>
        <dbReference type="ARBA" id="ARBA00022857"/>
    </source>
</evidence>
<dbReference type="Pfam" id="PF00698">
    <property type="entry name" value="Acyl_transf_1"/>
    <property type="match status" value="1"/>
</dbReference>
<dbReference type="Gene3D" id="3.40.47.10">
    <property type="match status" value="1"/>
</dbReference>
<dbReference type="Pfam" id="PF02801">
    <property type="entry name" value="Ketoacyl-synt_C"/>
    <property type="match status" value="1"/>
</dbReference>
<dbReference type="InterPro" id="IPR020841">
    <property type="entry name" value="PKS_Beta-ketoAc_synthase_dom"/>
</dbReference>
<comment type="caution">
    <text evidence="11">The sequence shown here is derived from an EMBL/GenBank/DDBJ whole genome shotgun (WGS) entry which is preliminary data.</text>
</comment>
<dbReference type="Pfam" id="PF08242">
    <property type="entry name" value="Methyltransf_12"/>
    <property type="match status" value="1"/>
</dbReference>
<keyword evidence="6" id="KW-0012">Acyltransferase</keyword>
<dbReference type="SUPFAM" id="SSF47336">
    <property type="entry name" value="ACP-like"/>
    <property type="match status" value="1"/>
</dbReference>
<dbReference type="SMART" id="SM00829">
    <property type="entry name" value="PKS_ER"/>
    <property type="match status" value="1"/>
</dbReference>
<dbReference type="Pfam" id="PF16197">
    <property type="entry name" value="KAsynt_C_assoc"/>
    <property type="match status" value="1"/>
</dbReference>
<evidence type="ECO:0000313" key="12">
    <source>
        <dbReference type="Proteomes" id="UP001596058"/>
    </source>
</evidence>
<evidence type="ECO:0000256" key="5">
    <source>
        <dbReference type="ARBA" id="ARBA00023268"/>
    </source>
</evidence>
<dbReference type="InterPro" id="IPR050091">
    <property type="entry name" value="PKS_NRPS_Biosynth_Enz"/>
</dbReference>
<dbReference type="InterPro" id="IPR016039">
    <property type="entry name" value="Thiolase-like"/>
</dbReference>
<dbReference type="SUPFAM" id="SSF53901">
    <property type="entry name" value="Thiolase-like"/>
    <property type="match status" value="1"/>
</dbReference>
<dbReference type="InterPro" id="IPR049900">
    <property type="entry name" value="PKS_mFAS_DH"/>
</dbReference>
<dbReference type="Pfam" id="PF00550">
    <property type="entry name" value="PP-binding"/>
    <property type="match status" value="1"/>
</dbReference>
<dbReference type="InterPro" id="IPR049551">
    <property type="entry name" value="PKS_DH_C"/>
</dbReference>
<evidence type="ECO:0000259" key="9">
    <source>
        <dbReference type="PROSITE" id="PS52004"/>
    </source>
</evidence>
<dbReference type="SUPFAM" id="SSF53335">
    <property type="entry name" value="S-adenosyl-L-methionine-dependent methyltransferases"/>
    <property type="match status" value="1"/>
</dbReference>
<dbReference type="InterPro" id="IPR001227">
    <property type="entry name" value="Ac_transferase_dom_sf"/>
</dbReference>
<keyword evidence="3" id="KW-0808">Transferase</keyword>
<dbReference type="InterPro" id="IPR013217">
    <property type="entry name" value="Methyltransf_12"/>
</dbReference>
<dbReference type="Proteomes" id="UP001596058">
    <property type="component" value="Unassembled WGS sequence"/>
</dbReference>
<dbReference type="Gene3D" id="1.10.1200.10">
    <property type="entry name" value="ACP-like"/>
    <property type="match status" value="1"/>
</dbReference>
<dbReference type="InterPro" id="IPR020843">
    <property type="entry name" value="ER"/>
</dbReference>
<evidence type="ECO:0000256" key="6">
    <source>
        <dbReference type="ARBA" id="ARBA00023315"/>
    </source>
</evidence>
<dbReference type="SMART" id="SM00826">
    <property type="entry name" value="PKS_DH"/>
    <property type="match status" value="1"/>
</dbReference>
<dbReference type="Gene3D" id="3.40.366.10">
    <property type="entry name" value="Malonyl-Coenzyme A Acyl Carrier Protein, domain 2"/>
    <property type="match status" value="1"/>
</dbReference>
<proteinExistence type="predicted"/>
<name>A0ABW1CK58_9ACTN</name>
<protein>
    <submittedName>
        <fullName evidence="11">SDR family NAD(P)-dependent oxidoreductase</fullName>
    </submittedName>
</protein>
<dbReference type="PROSITE" id="PS52004">
    <property type="entry name" value="KS3_2"/>
    <property type="match status" value="1"/>
</dbReference>
<evidence type="ECO:0000256" key="1">
    <source>
        <dbReference type="ARBA" id="ARBA00022450"/>
    </source>
</evidence>
<dbReference type="PROSITE" id="PS00606">
    <property type="entry name" value="KS3_1"/>
    <property type="match status" value="1"/>
</dbReference>
<dbReference type="CDD" id="cd00833">
    <property type="entry name" value="PKS"/>
    <property type="match status" value="1"/>
</dbReference>
<feature type="domain" description="Carrier" evidence="8">
    <location>
        <begin position="2346"/>
        <end position="2421"/>
    </location>
</feature>
<dbReference type="InterPro" id="IPR016036">
    <property type="entry name" value="Malonyl_transacylase_ACP-bd"/>
</dbReference>
<dbReference type="EMBL" id="JBHSPA010000017">
    <property type="protein sequence ID" value="MFC5825025.1"/>
    <property type="molecule type" value="Genomic_DNA"/>
</dbReference>
<dbReference type="Gene3D" id="3.10.129.110">
    <property type="entry name" value="Polyketide synthase dehydratase"/>
    <property type="match status" value="1"/>
</dbReference>
<dbReference type="InterPro" id="IPR013149">
    <property type="entry name" value="ADH-like_C"/>
</dbReference>
<dbReference type="InterPro" id="IPR009081">
    <property type="entry name" value="PP-bd_ACP"/>
</dbReference>
<dbReference type="InterPro" id="IPR011032">
    <property type="entry name" value="GroES-like_sf"/>
</dbReference>
<feature type="domain" description="Ketosynthase family 3 (KS3)" evidence="9">
    <location>
        <begin position="4"/>
        <end position="422"/>
    </location>
</feature>
<dbReference type="InterPro" id="IPR049552">
    <property type="entry name" value="PKS_DH_N"/>
</dbReference>
<evidence type="ECO:0000259" key="8">
    <source>
        <dbReference type="PROSITE" id="PS50075"/>
    </source>
</evidence>
<dbReference type="InterPro" id="IPR020807">
    <property type="entry name" value="PKS_DH"/>
</dbReference>
<sequence length="2421" mass="257430">MSEETAVAIVGVGCRLPGGINDLNGLWQALEQGSDLVTEVPADRFDADRWVDEGRTFEDRSYTRAGGFLEDVSRFDAAYFRISPKEASAMDPQQRLLLEMAAEALDDAGIDPATLAGTDTAVFVGISDTSYGTQQMLHGQTVNPYMMLGATLSIAANRLSHAFDLRGPSMAVDTACSSSLLAIERGCRTLREGTSGVVLAGGVNVLLTPGHFIGFSQARMLSPTGRCAAFSARADGFVRAEGGGVAVLKRLSDAVADGDRIHAVIAGAGTNNDGHTNGLALPNPDAQEALLRQVYEHLDPDDLVYVEAHGTGTLAGDAAECLALGRALGGRRTRGALPIGSVKSNVGHLEPASGMAGLLKAVLVLKHGVIPASLHTEELNPDIDFDGLGLSVSTQARPCAKGLVGVNSFGFGGSNVHVALTAAPDAVETPSRVGPRPFVVSAKTPAALSQAMERAAAHLDRLGDSFYDVAYTAGRRRGHHPHRAVVLASSPADTAAELRCLLRQDDPAGPAATAEAVEHGRVAFVFSGNGSQWPGMGADLLERDPVFRSAVEAADRALTPLLGWSVVREMTLPPEQWRLSATEVAQPLLFAVQVGLVATLREAGIEPGAVLGHSVGEVAAACTAGALSLEQAAQVIAGRGTAQASTMGQGRMAAIGVPEERARELLADYPGVEVAAVNTDRDVTVAGREDQLKRLGDDLEAEGAFVHHLDLDYAFHSAAMDPIRERLLAALAGVSPRPAVVEMISTVTGEPVTGTELTAGYWWRNVREPVRFAAAVGHVVDEDFDVLVEIGPHPVLRSYLRRVAGSAHRRAAVLATVRRDRPGPAAVGTAVATAMACGARVDWDRYFPHAGSVRDLPAYPWERERYWVGGPDTWVQSSGTGELEHPLLGERLPAPHPTWHGRLERPLAPWMSDHRIGGAPVMPITGYVEMAISAGRLALPEITDAVEVDRAAVTRALVLPEQGRPAYAQTSLSPETGVVIVSSTEDVERQPQEHFRARVRPLLRPSPSPLDVADLRARIAVPIDVEDFYRRLVKGGLEYGPAFQVLRELWSGDGEALGAYGVAEQAEGRYHVHPVLLDGALQVGVHWLVETLLLGNGFLPSAIGSVRVWRSPSSEGLLHVRERARGDDEVRWDLTVADLDGTVAIEVEGCRLRRTGLLAATPLTRFRTELRAQPLSGRPWPLPGPGEILNAASARIDRLRRDWWERLGHAGFADRMEETFAHDLSCALGEIERVVDPRRMPMVRRAMPLLERHGLAQRVDGDQFRLTRPDVRGDLYSEGTPFAAEQAMSALCGSQLLPILRGDVEPAEVFASGGGAELMEQFHDIAPVSLYANRIARALVEGIVRRWPHDRPLRVLEVGAGIGGTTAVLLPILPPARTQYVFTDANELLVARARQRFASYDFVDHRVLDLDDDLQVDGFDLVIATHVLHLAEDLPGTLRRLSGALVPGGQLLAVEPHRTPVAAYADMAPLVPDMDWAGVLAESGYGEVARTGDEPGPGAFSVFLAAATEAATEAVTGPVTEAAIGPVAGAVAGAVAGTVADRAPAGLDPATSWIVVADDPSDGLAVQLARRGARVVREVGPEDPDAPVTYVLLLGGDAEDTVGEVTRHSATLRAIAQAPAGTALWLVTRPCGALPDTGDPAHLGDAAVWAATRSMANELSRLPVRRVCLHRTDDTAADAERLLGELARPGDEDEIVLTRQGRFVARTRKIADRVTRADHGAAYELTVRNPGLAYELAWRQMAPPTPGPAEVLIDVRAVGLNYRDVVHAVNLLPSEALEGFYDGFPMGLECAGVVSAVGPDVTGLRVGQRVMATSAIGFASQAVVPAWSACPMPEEMSFAEAATMPLAYLTVHFALRTCARVEPGETVLVHGGAGGVGLAAIQYARRCGAHVIATAGTPAKRAYLRAMGVRHVFDSRGLHFAEQVRQATGGRGVNVVLNSLAGEALTRSLETLAHAGRFIELGKRDIYLNKPLLLRPIGENLGFFGVDVGSLMNREPERAAEVYAELPDLIEAGIATPLPHTVYPAARVAEAFALMRHSRHLGKIVVSFGEPVENEPVQIEPLPSPLRLDPRGTYLVTGGLGGFGAATARWLAARGARHLALVSRRGPDAPDAAGLLAELAEQGVTARAHAADVADESAMSRIVRELDASDHPLRGVVHSAMHLDDDALVNLTDERVQAVLRPKIAGALVLDAVTGDRDLDLFLMYSSITTTLGHVGQTSYVAANLFLEALARRRRGQGRPALAVCLGALGETGVLARGGQGEALARFGVEPISPAEAFAAIEDLLADDVDVAGVGRCDWSRLRQVLPTLNGPGMSLIMPTALEDDGLDAGQVLEKLAAMSPEEAFEHVSGQIRQLLGGIMHMPAEQIAADKKLQDYGVDSLMSAQLLSSVRHQYGIEIPPMELLRSGGTVADIARAVLARL</sequence>
<dbReference type="InterPro" id="IPR057326">
    <property type="entry name" value="KR_dom"/>
</dbReference>
<dbReference type="CDD" id="cd02440">
    <property type="entry name" value="AdoMet_MTases"/>
    <property type="match status" value="1"/>
</dbReference>
<dbReference type="CDD" id="cd05195">
    <property type="entry name" value="enoyl_red"/>
    <property type="match status" value="1"/>
</dbReference>
<evidence type="ECO:0000256" key="2">
    <source>
        <dbReference type="ARBA" id="ARBA00022553"/>
    </source>
</evidence>
<feature type="region of interest" description="C-terminal hotdog fold" evidence="7">
    <location>
        <begin position="1020"/>
        <end position="1161"/>
    </location>
</feature>
<dbReference type="SMART" id="SM00825">
    <property type="entry name" value="PKS_KS"/>
    <property type="match status" value="1"/>
</dbReference>
<dbReference type="InterPro" id="IPR013154">
    <property type="entry name" value="ADH-like_N"/>
</dbReference>
<keyword evidence="1" id="KW-0596">Phosphopantetheine</keyword>
<dbReference type="PANTHER" id="PTHR43775:SF37">
    <property type="entry name" value="SI:DKEY-61P9.11"/>
    <property type="match status" value="1"/>
</dbReference>
<dbReference type="Pfam" id="PF08240">
    <property type="entry name" value="ADH_N"/>
    <property type="match status" value="1"/>
</dbReference>
<dbReference type="InterPro" id="IPR002364">
    <property type="entry name" value="Quin_OxRdtase/zeta-crystal_CS"/>
</dbReference>
<dbReference type="PROSITE" id="PS52019">
    <property type="entry name" value="PKS_MFAS_DH"/>
    <property type="match status" value="1"/>
</dbReference>
<feature type="region of interest" description="N-terminal hotdog fold" evidence="7">
    <location>
        <begin position="885"/>
        <end position="1006"/>
    </location>
</feature>
<dbReference type="SUPFAM" id="SSF55048">
    <property type="entry name" value="Probable ACP-binding domain of malonyl-CoA ACP transacylase"/>
    <property type="match status" value="1"/>
</dbReference>
<keyword evidence="2" id="KW-0597">Phosphoprotein</keyword>
<keyword evidence="12" id="KW-1185">Reference proteome</keyword>